<keyword evidence="1" id="KW-1133">Transmembrane helix</keyword>
<evidence type="ECO:0000256" key="1">
    <source>
        <dbReference type="SAM" id="Phobius"/>
    </source>
</evidence>
<dbReference type="EMBL" id="CDMY01000366">
    <property type="protein sequence ID" value="CEM06508.1"/>
    <property type="molecule type" value="Genomic_DNA"/>
</dbReference>
<evidence type="ECO:0000313" key="3">
    <source>
        <dbReference type="Proteomes" id="UP000041254"/>
    </source>
</evidence>
<gene>
    <name evidence="2" type="ORF">Vbra_5689</name>
</gene>
<accession>A0A0G4F2R4</accession>
<dbReference type="AlphaFoldDB" id="A0A0G4F2R4"/>
<protein>
    <submittedName>
        <fullName evidence="2">Uncharacterized protein</fullName>
    </submittedName>
</protein>
<dbReference type="InParanoid" id="A0A0G4F2R4"/>
<dbReference type="Proteomes" id="UP000041254">
    <property type="component" value="Unassembled WGS sequence"/>
</dbReference>
<dbReference type="VEuPathDB" id="CryptoDB:Vbra_5689"/>
<feature type="transmembrane region" description="Helical" evidence="1">
    <location>
        <begin position="128"/>
        <end position="151"/>
    </location>
</feature>
<keyword evidence="1" id="KW-0812">Transmembrane</keyword>
<dbReference type="PhylomeDB" id="A0A0G4F2R4"/>
<reference evidence="2 3" key="1">
    <citation type="submission" date="2014-11" db="EMBL/GenBank/DDBJ databases">
        <authorList>
            <person name="Zhu J."/>
            <person name="Qi W."/>
            <person name="Song R."/>
        </authorList>
    </citation>
    <scope>NUCLEOTIDE SEQUENCE [LARGE SCALE GENOMIC DNA]</scope>
</reference>
<keyword evidence="1" id="KW-0472">Membrane</keyword>
<name>A0A0G4F2R4_VITBC</name>
<organism evidence="2 3">
    <name type="scientific">Vitrella brassicaformis (strain CCMP3155)</name>
    <dbReference type="NCBI Taxonomy" id="1169540"/>
    <lineage>
        <taxon>Eukaryota</taxon>
        <taxon>Sar</taxon>
        <taxon>Alveolata</taxon>
        <taxon>Colpodellida</taxon>
        <taxon>Vitrellaceae</taxon>
        <taxon>Vitrella</taxon>
    </lineage>
</organism>
<proteinExistence type="predicted"/>
<evidence type="ECO:0000313" key="2">
    <source>
        <dbReference type="EMBL" id="CEM06508.1"/>
    </source>
</evidence>
<sequence>MASPSPNGKRCTSSRDHILHWQTSFPSWLASRALLGGAPIAHRREAANAPTEIMSGAADGAGGSIADESASSAASAAKGAASASSAKQQGGINAADVPQAVAPTVAEYVRSYSQLEALIDAHPTQFTAAVLLPILTQLLPVVVALIFGALVQVPLPQLTQGVAIIVAIARRLVMLERGGDWARWRPHLEMLYLLRGMRPVVLGDDNFGVFQYRYIGVFDRRAFFISETEAVWQWKILSWGVTVADGGQQTRLMDLSCIGDSIILLPHACRFTPTLLASASHLFPSDAFDPTDPPTQLAEYTYPNYTSMVAFVLFRWLFCGGHIRRVREWWSYRSAYAAFRRVDELLAASPSDAAQWGAGVAIFDGKRPDGKGLSHCRWVVLGSEVMGEGHMAVIELVDWWGYSRDVIIYSTEPAPHAQTRNVVMRMLGAQLGGVVWRGEHEARQATACTLM</sequence>
<keyword evidence="3" id="KW-1185">Reference proteome</keyword>